<feature type="domain" description="Carbohydrate kinase PfkB" evidence="3">
    <location>
        <begin position="2"/>
        <end position="271"/>
    </location>
</feature>
<evidence type="ECO:0000256" key="1">
    <source>
        <dbReference type="ARBA" id="ARBA00022679"/>
    </source>
</evidence>
<dbReference type="EMBL" id="JADQDK010000001">
    <property type="protein sequence ID" value="MBW0133570.1"/>
    <property type="molecule type" value="Genomic_DNA"/>
</dbReference>
<organism evidence="4 5">
    <name type="scientific">Pseudonocardia abyssalis</name>
    <dbReference type="NCBI Taxonomy" id="2792008"/>
    <lineage>
        <taxon>Bacteria</taxon>
        <taxon>Bacillati</taxon>
        <taxon>Actinomycetota</taxon>
        <taxon>Actinomycetes</taxon>
        <taxon>Pseudonocardiales</taxon>
        <taxon>Pseudonocardiaceae</taxon>
        <taxon>Pseudonocardia</taxon>
    </lineage>
</organism>
<dbReference type="PROSITE" id="PS00584">
    <property type="entry name" value="PFKB_KINASES_2"/>
    <property type="match status" value="1"/>
</dbReference>
<dbReference type="PANTHER" id="PTHR10584">
    <property type="entry name" value="SUGAR KINASE"/>
    <property type="match status" value="1"/>
</dbReference>
<dbReference type="Proteomes" id="UP000694287">
    <property type="component" value="Unassembled WGS sequence"/>
</dbReference>
<evidence type="ECO:0000313" key="4">
    <source>
        <dbReference type="EMBL" id="MBW0133570.1"/>
    </source>
</evidence>
<keyword evidence="5" id="KW-1185">Reference proteome</keyword>
<keyword evidence="1" id="KW-0808">Transferase</keyword>
<dbReference type="PROSITE" id="PS00583">
    <property type="entry name" value="PFKB_KINASES_1"/>
    <property type="match status" value="1"/>
</dbReference>
<evidence type="ECO:0000313" key="5">
    <source>
        <dbReference type="Proteomes" id="UP000694287"/>
    </source>
</evidence>
<comment type="caution">
    <text evidence="4">The sequence shown here is derived from an EMBL/GenBank/DDBJ whole genome shotgun (WGS) entry which is preliminary data.</text>
</comment>
<evidence type="ECO:0000256" key="2">
    <source>
        <dbReference type="ARBA" id="ARBA00022777"/>
    </source>
</evidence>
<dbReference type="InterPro" id="IPR002173">
    <property type="entry name" value="Carboh/pur_kinase_PfkB_CS"/>
</dbReference>
<dbReference type="Pfam" id="PF00294">
    <property type="entry name" value="PfkB"/>
    <property type="match status" value="1"/>
</dbReference>
<proteinExistence type="predicted"/>
<reference evidence="4 5" key="1">
    <citation type="submission" date="2020-11" db="EMBL/GenBank/DDBJ databases">
        <title>Pseudonocardia abyssalis sp. nov. and Pseudonocardia oceani sp. nov., description and phylogenomic analysis of two novel actinomycetes isolated from the deep Southern Ocean.</title>
        <authorList>
            <person name="Parra J."/>
        </authorList>
    </citation>
    <scope>NUCLEOTIDE SEQUENCE [LARGE SCALE GENOMIC DNA]</scope>
    <source>
        <strain evidence="4 5">KRD-168</strain>
    </source>
</reference>
<evidence type="ECO:0000259" key="3">
    <source>
        <dbReference type="Pfam" id="PF00294"/>
    </source>
</evidence>
<sequence length="276" mass="27284">MRVVVVGDLAVDVLVTPSAPAVPGADVPARIRTVGGGAGANTAAWLAHLGAEVTLVARVGDDAAGRGAAAELPGVELALTVDPDEPTATVVVLLDGDRTMLSDRGAAAHLSPADLPPLDGADHLHLSGYVLLDPSSRAAGLAALAAARAAGLSTSVDPQSAPALTPEFADGVRGVDLLLPNADELAALGHVPGVGAVAATDGARGATWTDAQGTWNVPSPVVEVRDPTGAGDAFNAGLLHAWLGGAAPEDALRAGCAAGAAAVRTRGARPPRRFAR</sequence>
<gene>
    <name evidence="4" type="ORF">I4I81_04785</name>
</gene>
<name>A0ABS6UMU5_9PSEU</name>
<accession>A0ABS6UMU5</accession>
<dbReference type="RefSeq" id="WP_218615842.1">
    <property type="nucleotide sequence ID" value="NZ_JADQDK010000001.1"/>
</dbReference>
<keyword evidence="2" id="KW-0418">Kinase</keyword>
<dbReference type="PANTHER" id="PTHR10584:SF167">
    <property type="entry name" value="PFKB DOMAIN PROTEIN"/>
    <property type="match status" value="1"/>
</dbReference>
<dbReference type="InterPro" id="IPR011611">
    <property type="entry name" value="PfkB_dom"/>
</dbReference>
<protein>
    <submittedName>
        <fullName evidence="4">Ribokinase</fullName>
    </submittedName>
</protein>